<organism evidence="3">
    <name type="scientific">Methanotorris igneus (strain DSM 5666 / JCM 11834 / Kol 5)</name>
    <dbReference type="NCBI Taxonomy" id="880724"/>
    <lineage>
        <taxon>Archaea</taxon>
        <taxon>Methanobacteriati</taxon>
        <taxon>Methanobacteriota</taxon>
        <taxon>Methanomada group</taxon>
        <taxon>Methanococci</taxon>
        <taxon>Methanococcales</taxon>
        <taxon>Methanocaldococcaceae</taxon>
        <taxon>Methanotorris</taxon>
    </lineage>
</organism>
<dbReference type="AlphaFoldDB" id="F6BBK5"/>
<gene>
    <name evidence="2" type="ordered locus">Metig_0458</name>
</gene>
<name>F6BBK5_METIK</name>
<keyword evidence="3" id="KW-1185">Reference proteome</keyword>
<reference evidence="2 3" key="1">
    <citation type="submission" date="2011-05" db="EMBL/GenBank/DDBJ databases">
        <title>Complete sequence of Methanotorris igneus Kol 5.</title>
        <authorList>
            <consortium name="US DOE Joint Genome Institute"/>
            <person name="Lucas S."/>
            <person name="Han J."/>
            <person name="Lapidus A."/>
            <person name="Cheng J.-F."/>
            <person name="Goodwin L."/>
            <person name="Pitluck S."/>
            <person name="Peters L."/>
            <person name="Mikhailova N."/>
            <person name="Chertkov O."/>
            <person name="Han C."/>
            <person name="Tapia R."/>
            <person name="Land M."/>
            <person name="Hauser L."/>
            <person name="Kyrpides N."/>
            <person name="Ivanova N."/>
            <person name="Pagani I."/>
            <person name="Sieprawska-Lupa M."/>
            <person name="Whitman W."/>
            <person name="Woyke T."/>
        </authorList>
    </citation>
    <scope>NUCLEOTIDE SEQUENCE [LARGE SCALE GENOMIC DNA]</scope>
    <source>
        <strain evidence="3">DSM 5666 / JCM 11834 / Kol 5</strain>
    </source>
</reference>
<accession>F6BBK5</accession>
<dbReference type="HOGENOM" id="CLU_2766084_0_0_2"/>
<dbReference type="Proteomes" id="UP000009227">
    <property type="component" value="Chromosome"/>
</dbReference>
<evidence type="ECO:0000256" key="1">
    <source>
        <dbReference type="SAM" id="MobiDB-lite"/>
    </source>
</evidence>
<feature type="region of interest" description="Disordered" evidence="1">
    <location>
        <begin position="23"/>
        <end position="46"/>
    </location>
</feature>
<evidence type="ECO:0000313" key="2">
    <source>
        <dbReference type="EMBL" id="AEF96014.1"/>
    </source>
</evidence>
<evidence type="ECO:0000313" key="3">
    <source>
        <dbReference type="Proteomes" id="UP000009227"/>
    </source>
</evidence>
<sequence>MMPLMKVDTGDLRRRTLLSVKPMGGAGVPVTGMETDDMFPMNPEGTEADDIQVQRGHLSMIVHVGQTPLLRLAL</sequence>
<proteinExistence type="predicted"/>
<dbReference type="EMBL" id="CP002737">
    <property type="protein sequence ID" value="AEF96014.1"/>
    <property type="molecule type" value="Genomic_DNA"/>
</dbReference>
<protein>
    <submittedName>
        <fullName evidence="2">Uncharacterized protein</fullName>
    </submittedName>
</protein>
<dbReference type="KEGG" id="mig:Metig_0458"/>